<reference evidence="1 2" key="1">
    <citation type="submission" date="2020-09" db="EMBL/GenBank/DDBJ databases">
        <title>De no assembly of potato wild relative species, Solanum commersonii.</title>
        <authorList>
            <person name="Cho K."/>
        </authorList>
    </citation>
    <scope>NUCLEOTIDE SEQUENCE [LARGE SCALE GENOMIC DNA]</scope>
    <source>
        <strain evidence="1">LZ3.2</strain>
        <tissue evidence="1">Leaf</tissue>
    </source>
</reference>
<dbReference type="Proteomes" id="UP000824120">
    <property type="component" value="Chromosome 12"/>
</dbReference>
<gene>
    <name evidence="1" type="ORF">H5410_060523</name>
</gene>
<proteinExistence type="predicted"/>
<comment type="caution">
    <text evidence="1">The sequence shown here is derived from an EMBL/GenBank/DDBJ whole genome shotgun (WGS) entry which is preliminary data.</text>
</comment>
<organism evidence="1 2">
    <name type="scientific">Solanum commersonii</name>
    <name type="common">Commerson's wild potato</name>
    <name type="synonym">Commerson's nightshade</name>
    <dbReference type="NCBI Taxonomy" id="4109"/>
    <lineage>
        <taxon>Eukaryota</taxon>
        <taxon>Viridiplantae</taxon>
        <taxon>Streptophyta</taxon>
        <taxon>Embryophyta</taxon>
        <taxon>Tracheophyta</taxon>
        <taxon>Spermatophyta</taxon>
        <taxon>Magnoliopsida</taxon>
        <taxon>eudicotyledons</taxon>
        <taxon>Gunneridae</taxon>
        <taxon>Pentapetalae</taxon>
        <taxon>asterids</taxon>
        <taxon>lamiids</taxon>
        <taxon>Solanales</taxon>
        <taxon>Solanaceae</taxon>
        <taxon>Solanoideae</taxon>
        <taxon>Solaneae</taxon>
        <taxon>Solanum</taxon>
    </lineage>
</organism>
<protein>
    <submittedName>
        <fullName evidence="1">Uncharacterized protein</fullName>
    </submittedName>
</protein>
<name>A0A9J5W5A5_SOLCO</name>
<evidence type="ECO:0000313" key="2">
    <source>
        <dbReference type="Proteomes" id="UP000824120"/>
    </source>
</evidence>
<accession>A0A9J5W5A5</accession>
<dbReference type="AlphaFoldDB" id="A0A9J5W5A5"/>
<sequence>MAKQPHDVFGDGSRTSSVRGLIPTKWPNKIAKTTYNEKYMVPAIHQPFIGNRIHSNPNSYYSIIPPIQWTVDLHIHGDQLNPLLVFNKDGSTNDQAPKEVLKDKSKKEVAKEKEVVVVAAAKQQKEPEIQENIRTMAQWSQYVFGDRPHTYTPHKRLCDVFGDPSNTSRPIRTVKATYNEKDQVSEGKNTHSHRSLCGNRMHSYQNSYYSKVPPIRMRVDLPVSSSMVTTTQRREGVNVADVTPEEGVGDNFTDEQVGDNVVLMVKNHCPDLKFLPPPEEDDEDMYD</sequence>
<evidence type="ECO:0000313" key="1">
    <source>
        <dbReference type="EMBL" id="KAG5570757.1"/>
    </source>
</evidence>
<dbReference type="OrthoDB" id="10343718at2759"/>
<dbReference type="EMBL" id="JACXVP010000012">
    <property type="protein sequence ID" value="KAG5570757.1"/>
    <property type="molecule type" value="Genomic_DNA"/>
</dbReference>
<keyword evidence="2" id="KW-1185">Reference proteome</keyword>